<dbReference type="Proteomes" id="UP001274830">
    <property type="component" value="Unassembled WGS sequence"/>
</dbReference>
<dbReference type="InterPro" id="IPR036291">
    <property type="entry name" value="NAD(P)-bd_dom_sf"/>
</dbReference>
<dbReference type="GO" id="GO:0016491">
    <property type="term" value="F:oxidoreductase activity"/>
    <property type="evidence" value="ECO:0007669"/>
    <property type="project" value="UniProtKB-KW"/>
</dbReference>
<evidence type="ECO:0000256" key="1">
    <source>
        <dbReference type="ARBA" id="ARBA00005725"/>
    </source>
</evidence>
<dbReference type="PANTHER" id="PTHR47706">
    <property type="entry name" value="NMRA-LIKE FAMILY PROTEIN"/>
    <property type="match status" value="1"/>
</dbReference>
<protein>
    <recommendedName>
        <fullName evidence="4">NAD(P)-binding domain-containing protein</fullName>
    </recommendedName>
</protein>
<dbReference type="Gene3D" id="3.90.25.10">
    <property type="entry name" value="UDP-galactose 4-epimerase, domain 1"/>
    <property type="match status" value="1"/>
</dbReference>
<sequence>MAQTRIAIIGVTGHLGSLIAKHILNRSSTSIVHGICRTPSKLSTTLTSNPRFKTHQTDLTPSPKLPEALQGANIAIFATLADNDTMVQGQKTLIDLCIELGVPRFMTGDWSMDYRKLAYGDHPAKDPMKEVAAYAQAKEKESNGAFKHVSVLNACFMEVPWRGIYNPGDKSLQYWGSGIEKWELTTHDDAAQFSAAIALDTGTSGYHAVRGDKVNIHDMASAFETAFGFKPELKCNGSLNEMFKTMHAIKDSSPQNPWSWIPMFYAYYSVNGQTTLEEPLSNELYPDVKTTSLVEYLRAVGTPEKLGMAYDEAVAEQG</sequence>
<evidence type="ECO:0000259" key="4">
    <source>
        <dbReference type="Pfam" id="PF13460"/>
    </source>
</evidence>
<evidence type="ECO:0000256" key="2">
    <source>
        <dbReference type="ARBA" id="ARBA00022857"/>
    </source>
</evidence>
<dbReference type="InterPro" id="IPR051609">
    <property type="entry name" value="NmrA/Isoflavone_reductase-like"/>
</dbReference>
<reference evidence="5" key="1">
    <citation type="submission" date="2023-07" db="EMBL/GenBank/DDBJ databases">
        <title>Black Yeasts Isolated from many extreme environments.</title>
        <authorList>
            <person name="Coleine C."/>
            <person name="Stajich J.E."/>
            <person name="Selbmann L."/>
        </authorList>
    </citation>
    <scope>NUCLEOTIDE SEQUENCE</scope>
    <source>
        <strain evidence="5">CCFEE 5485</strain>
    </source>
</reference>
<dbReference type="InterPro" id="IPR016040">
    <property type="entry name" value="NAD(P)-bd_dom"/>
</dbReference>
<keyword evidence="3" id="KW-0560">Oxidoreductase</keyword>
<feature type="domain" description="NAD(P)-binding" evidence="4">
    <location>
        <begin position="10"/>
        <end position="140"/>
    </location>
</feature>
<dbReference type="AlphaFoldDB" id="A0AAE0TS17"/>
<proteinExistence type="inferred from homology"/>
<keyword evidence="6" id="KW-1185">Reference proteome</keyword>
<evidence type="ECO:0000256" key="3">
    <source>
        <dbReference type="ARBA" id="ARBA00023002"/>
    </source>
</evidence>
<accession>A0AAE0TS17</accession>
<dbReference type="EMBL" id="JAUTXT010000050">
    <property type="protein sequence ID" value="KAK3670827.1"/>
    <property type="molecule type" value="Genomic_DNA"/>
</dbReference>
<comment type="similarity">
    <text evidence="1">Belongs to the NmrA-type oxidoreductase family. Isoflavone reductase subfamily.</text>
</comment>
<dbReference type="SUPFAM" id="SSF51735">
    <property type="entry name" value="NAD(P)-binding Rossmann-fold domains"/>
    <property type="match status" value="1"/>
</dbReference>
<dbReference type="PANTHER" id="PTHR47706:SF9">
    <property type="entry name" value="NMRA-LIKE DOMAIN-CONTAINING PROTEIN-RELATED"/>
    <property type="match status" value="1"/>
</dbReference>
<comment type="caution">
    <text evidence="5">The sequence shown here is derived from an EMBL/GenBank/DDBJ whole genome shotgun (WGS) entry which is preliminary data.</text>
</comment>
<organism evidence="5 6">
    <name type="scientific">Recurvomyces mirabilis</name>
    <dbReference type="NCBI Taxonomy" id="574656"/>
    <lineage>
        <taxon>Eukaryota</taxon>
        <taxon>Fungi</taxon>
        <taxon>Dikarya</taxon>
        <taxon>Ascomycota</taxon>
        <taxon>Pezizomycotina</taxon>
        <taxon>Dothideomycetes</taxon>
        <taxon>Dothideomycetidae</taxon>
        <taxon>Mycosphaerellales</taxon>
        <taxon>Teratosphaeriaceae</taxon>
        <taxon>Recurvomyces</taxon>
    </lineage>
</organism>
<name>A0AAE0TS17_9PEZI</name>
<dbReference type="Gene3D" id="3.40.50.720">
    <property type="entry name" value="NAD(P)-binding Rossmann-like Domain"/>
    <property type="match status" value="1"/>
</dbReference>
<evidence type="ECO:0000313" key="5">
    <source>
        <dbReference type="EMBL" id="KAK3670827.1"/>
    </source>
</evidence>
<dbReference type="Pfam" id="PF13460">
    <property type="entry name" value="NAD_binding_10"/>
    <property type="match status" value="1"/>
</dbReference>
<gene>
    <name evidence="5" type="ORF">LTR78_009271</name>
</gene>
<evidence type="ECO:0000313" key="6">
    <source>
        <dbReference type="Proteomes" id="UP001274830"/>
    </source>
</evidence>
<keyword evidence="2" id="KW-0521">NADP</keyword>